<organism evidence="2 3">
    <name type="scientific">Coprinellus micaceus</name>
    <name type="common">Glistening ink-cap mushroom</name>
    <name type="synonym">Coprinus micaceus</name>
    <dbReference type="NCBI Taxonomy" id="71717"/>
    <lineage>
        <taxon>Eukaryota</taxon>
        <taxon>Fungi</taxon>
        <taxon>Dikarya</taxon>
        <taxon>Basidiomycota</taxon>
        <taxon>Agaricomycotina</taxon>
        <taxon>Agaricomycetes</taxon>
        <taxon>Agaricomycetidae</taxon>
        <taxon>Agaricales</taxon>
        <taxon>Agaricineae</taxon>
        <taxon>Psathyrellaceae</taxon>
        <taxon>Coprinellus</taxon>
    </lineage>
</organism>
<dbReference type="OrthoDB" id="3053652at2759"/>
<dbReference type="InterPro" id="IPR001810">
    <property type="entry name" value="F-box_dom"/>
</dbReference>
<feature type="domain" description="F-box" evidence="1">
    <location>
        <begin position="64"/>
        <end position="123"/>
    </location>
</feature>
<evidence type="ECO:0000259" key="1">
    <source>
        <dbReference type="Pfam" id="PF12937"/>
    </source>
</evidence>
<evidence type="ECO:0000313" key="3">
    <source>
        <dbReference type="Proteomes" id="UP000298030"/>
    </source>
</evidence>
<dbReference type="STRING" id="71717.A0A4Y7SPH5"/>
<comment type="caution">
    <text evidence="2">The sequence shown here is derived from an EMBL/GenBank/DDBJ whole genome shotgun (WGS) entry which is preliminary data.</text>
</comment>
<keyword evidence="3" id="KW-1185">Reference proteome</keyword>
<protein>
    <recommendedName>
        <fullName evidence="1">F-box domain-containing protein</fullName>
    </recommendedName>
</protein>
<dbReference type="Proteomes" id="UP000298030">
    <property type="component" value="Unassembled WGS sequence"/>
</dbReference>
<dbReference type="Pfam" id="PF12937">
    <property type="entry name" value="F-box-like"/>
    <property type="match status" value="1"/>
</dbReference>
<accession>A0A4Y7SPH5</accession>
<proteinExistence type="predicted"/>
<reference evidence="2 3" key="1">
    <citation type="journal article" date="2019" name="Nat. Ecol. Evol.">
        <title>Megaphylogeny resolves global patterns of mushroom evolution.</title>
        <authorList>
            <person name="Varga T."/>
            <person name="Krizsan K."/>
            <person name="Foldi C."/>
            <person name="Dima B."/>
            <person name="Sanchez-Garcia M."/>
            <person name="Sanchez-Ramirez S."/>
            <person name="Szollosi G.J."/>
            <person name="Szarkandi J.G."/>
            <person name="Papp V."/>
            <person name="Albert L."/>
            <person name="Andreopoulos W."/>
            <person name="Angelini C."/>
            <person name="Antonin V."/>
            <person name="Barry K.W."/>
            <person name="Bougher N.L."/>
            <person name="Buchanan P."/>
            <person name="Buyck B."/>
            <person name="Bense V."/>
            <person name="Catcheside P."/>
            <person name="Chovatia M."/>
            <person name="Cooper J."/>
            <person name="Damon W."/>
            <person name="Desjardin D."/>
            <person name="Finy P."/>
            <person name="Geml J."/>
            <person name="Haridas S."/>
            <person name="Hughes K."/>
            <person name="Justo A."/>
            <person name="Karasinski D."/>
            <person name="Kautmanova I."/>
            <person name="Kiss B."/>
            <person name="Kocsube S."/>
            <person name="Kotiranta H."/>
            <person name="LaButti K.M."/>
            <person name="Lechner B.E."/>
            <person name="Liimatainen K."/>
            <person name="Lipzen A."/>
            <person name="Lukacs Z."/>
            <person name="Mihaltcheva S."/>
            <person name="Morgado L.N."/>
            <person name="Niskanen T."/>
            <person name="Noordeloos M.E."/>
            <person name="Ohm R.A."/>
            <person name="Ortiz-Santana B."/>
            <person name="Ovrebo C."/>
            <person name="Racz N."/>
            <person name="Riley R."/>
            <person name="Savchenko A."/>
            <person name="Shiryaev A."/>
            <person name="Soop K."/>
            <person name="Spirin V."/>
            <person name="Szebenyi C."/>
            <person name="Tomsovsky M."/>
            <person name="Tulloss R.E."/>
            <person name="Uehling J."/>
            <person name="Grigoriev I.V."/>
            <person name="Vagvolgyi C."/>
            <person name="Papp T."/>
            <person name="Martin F.M."/>
            <person name="Miettinen O."/>
            <person name="Hibbett D.S."/>
            <person name="Nagy L.G."/>
        </authorList>
    </citation>
    <scope>NUCLEOTIDE SEQUENCE [LARGE SCALE GENOMIC DNA]</scope>
    <source>
        <strain evidence="2 3">FP101781</strain>
    </source>
</reference>
<dbReference type="EMBL" id="QPFP01000077">
    <property type="protein sequence ID" value="TEB23524.1"/>
    <property type="molecule type" value="Genomic_DNA"/>
</dbReference>
<dbReference type="Gene3D" id="1.20.1280.50">
    <property type="match status" value="1"/>
</dbReference>
<evidence type="ECO:0000313" key="2">
    <source>
        <dbReference type="EMBL" id="TEB23524.1"/>
    </source>
</evidence>
<name>A0A4Y7SPH5_COPMI</name>
<dbReference type="AlphaFoldDB" id="A0A4Y7SPH5"/>
<gene>
    <name evidence="2" type="ORF">FA13DRAFT_1412337</name>
</gene>
<sequence>MSTVTDLHFPNFANEVGPMLLAAGDSHRLPDSRSLDRLEKELNLATCHVRSLKNAEHGINALAPEILGQIFASLDSLRALGNQADLHHASSQKSRALLTIMHVCRQWRSVALTTPNLWNHIHVRQAPHPLVSLSFTSSGHLPLTIYYTEDWTRTTETTDESEAVRVIAEHINRVVDLIMYIPWPANSPKARNWTILDREAPMLKAIQIIWVASSRRPESGSIVLPRLFADWHPQLERVTLCNYTPSPESQFRDLRSLVLHHQSLIQHTHPGFCHFLPVIAESPRLEELIVDCEGSVSDLRSPPDGRFLDNPVSLPHLRILALGLCSRWRAETTGDAATFLSCLRMPDRTSRYLFTMDDCEWELSLSDLMDRGRLQPSMPRFIRKLQMVSSKDLDWWRAFALEDDPLTITTKLDVDIRATMITSGVLSGVEDLVLVLLPPYPCLLELQSVFESLPSLRHIAVSGPIRGSVLLSNVTNALGLCRSRHPSVVSADDGSLSNFLLESLSFLYYDPSRLPQTEDDDIQVDGTMVALLAEERARRGVPLRQVVIERCRDEHLGWIQEHVTSVASIKRWEGYPGDYHEKLILKKMLARVQPQQLRSMY</sequence>